<feature type="coiled-coil region" evidence="1">
    <location>
        <begin position="106"/>
        <end position="140"/>
    </location>
</feature>
<proteinExistence type="predicted"/>
<feature type="domain" description="Primase C-terminal 2" evidence="2">
    <location>
        <begin position="16"/>
        <end position="82"/>
    </location>
</feature>
<evidence type="ECO:0000313" key="4">
    <source>
        <dbReference type="Proteomes" id="UP000050378"/>
    </source>
</evidence>
<accession>A0A0P7DE39</accession>
<dbReference type="GO" id="GO:0016817">
    <property type="term" value="F:hydrolase activity, acting on acid anhydrides"/>
    <property type="evidence" value="ECO:0007669"/>
    <property type="project" value="InterPro"/>
</dbReference>
<protein>
    <recommendedName>
        <fullName evidence="2">Primase C-terminal 2 domain-containing protein</fullName>
    </recommendedName>
</protein>
<evidence type="ECO:0000256" key="1">
    <source>
        <dbReference type="SAM" id="Coils"/>
    </source>
</evidence>
<dbReference type="PATRIC" id="fig|570156.3.peg.3080"/>
<reference evidence="3 4" key="1">
    <citation type="submission" date="2015-09" db="EMBL/GenBank/DDBJ databases">
        <title>Draft Genome Sequence of Pseudoalteromonas lipolytica UCD-48B.</title>
        <authorList>
            <person name="Krusor M."/>
            <person name="Coil D.A."/>
            <person name="Lang J.M."/>
            <person name="Eisen J.A."/>
            <person name="Alexiev A."/>
        </authorList>
    </citation>
    <scope>NUCLEOTIDE SEQUENCE [LARGE SCALE GENOMIC DNA]</scope>
    <source>
        <strain evidence="3 4">UCD-48B</strain>
    </source>
</reference>
<evidence type="ECO:0000313" key="3">
    <source>
        <dbReference type="EMBL" id="KPM74598.1"/>
    </source>
</evidence>
<dbReference type="AlphaFoldDB" id="A0A0P7DE39"/>
<comment type="caution">
    <text evidence="3">The sequence shown here is derived from an EMBL/GenBank/DDBJ whole genome shotgun (WGS) entry which is preliminary data.</text>
</comment>
<dbReference type="InterPro" id="IPR014819">
    <property type="entry name" value="PriCT_2"/>
</dbReference>
<dbReference type="EMBL" id="LJTC01000047">
    <property type="protein sequence ID" value="KPM74598.1"/>
    <property type="molecule type" value="Genomic_DNA"/>
</dbReference>
<feature type="non-terminal residue" evidence="3">
    <location>
        <position position="140"/>
    </location>
</feature>
<keyword evidence="1" id="KW-0175">Coiled coil</keyword>
<gene>
    <name evidence="3" type="ORF">AOG27_20975</name>
</gene>
<organism evidence="3 4">
    <name type="scientific">Pseudoalteromonas lipolytica</name>
    <dbReference type="NCBI Taxonomy" id="570156"/>
    <lineage>
        <taxon>Bacteria</taxon>
        <taxon>Pseudomonadati</taxon>
        <taxon>Pseudomonadota</taxon>
        <taxon>Gammaproteobacteria</taxon>
        <taxon>Alteromonadales</taxon>
        <taxon>Pseudoalteromonadaceae</taxon>
        <taxon>Pseudoalteromonas</taxon>
    </lineage>
</organism>
<dbReference type="RefSeq" id="WP_200909125.1">
    <property type="nucleotide sequence ID" value="NZ_LJTC01000047.1"/>
</dbReference>
<dbReference type="Pfam" id="PF08707">
    <property type="entry name" value="PriCT_2"/>
    <property type="match status" value="1"/>
</dbReference>
<name>A0A0P7DE39_9GAMM</name>
<dbReference type="STRING" id="570156.AOG27_20975"/>
<dbReference type="Proteomes" id="UP000050378">
    <property type="component" value="Unassembled WGS sequence"/>
</dbReference>
<evidence type="ECO:0000259" key="2">
    <source>
        <dbReference type="Pfam" id="PF08707"/>
    </source>
</evidence>
<sequence>MGQKREYIPLGLDEVRQALLFIPADDREVWINIGNALKTEFDDAGWDLWDSWSQSSDKYKAGDAWKKWKSLKPGKVSIRYLDKLARNSGWRRERRELTPEEKQRLKAEAEERRRLVAEKVEADEAKLERMQLAVAEACQR</sequence>